<dbReference type="AlphaFoldDB" id="A0A164MJJ9"/>
<dbReference type="EMBL" id="KV419469">
    <property type="protein sequence ID" value="KZS86772.1"/>
    <property type="molecule type" value="Genomic_DNA"/>
</dbReference>
<sequence>MAAQHQRIYLAFSARGSNNPINDPPYAVSLLLLPHGADSKSDVPVAHEFRYHNYVDSADGKEKWKFLMSFTRARAVPLLALIPLCTIRPVYLSDVVKKLSSIGPQPGGHDSPRSYVIQAMVTLMQSNYMPAIFNGDAYISAKEIYKFGVDFTHTCKEQRRCNARLPVPAKTLEGVEYASELGPFV</sequence>
<accession>A0A164MJJ9</accession>
<evidence type="ECO:0000313" key="1">
    <source>
        <dbReference type="EMBL" id="KZS86772.1"/>
    </source>
</evidence>
<gene>
    <name evidence="1" type="ORF">SISNIDRAFT_461516</name>
</gene>
<organism evidence="1 2">
    <name type="scientific">Sistotremastrum niveocremeum HHB9708</name>
    <dbReference type="NCBI Taxonomy" id="1314777"/>
    <lineage>
        <taxon>Eukaryota</taxon>
        <taxon>Fungi</taxon>
        <taxon>Dikarya</taxon>
        <taxon>Basidiomycota</taxon>
        <taxon>Agaricomycotina</taxon>
        <taxon>Agaricomycetes</taxon>
        <taxon>Sistotremastrales</taxon>
        <taxon>Sistotremastraceae</taxon>
        <taxon>Sertulicium</taxon>
        <taxon>Sertulicium niveocremeum</taxon>
    </lineage>
</organism>
<protein>
    <submittedName>
        <fullName evidence="1">Uncharacterized protein</fullName>
    </submittedName>
</protein>
<keyword evidence="2" id="KW-1185">Reference proteome</keyword>
<name>A0A164MJJ9_9AGAM</name>
<evidence type="ECO:0000313" key="2">
    <source>
        <dbReference type="Proteomes" id="UP000076722"/>
    </source>
</evidence>
<proteinExistence type="predicted"/>
<dbReference type="Proteomes" id="UP000076722">
    <property type="component" value="Unassembled WGS sequence"/>
</dbReference>
<reference evidence="1 2" key="1">
    <citation type="journal article" date="2016" name="Mol. Biol. Evol.">
        <title>Comparative Genomics of Early-Diverging Mushroom-Forming Fungi Provides Insights into the Origins of Lignocellulose Decay Capabilities.</title>
        <authorList>
            <person name="Nagy L.G."/>
            <person name="Riley R."/>
            <person name="Tritt A."/>
            <person name="Adam C."/>
            <person name="Daum C."/>
            <person name="Floudas D."/>
            <person name="Sun H."/>
            <person name="Yadav J.S."/>
            <person name="Pangilinan J."/>
            <person name="Larsson K.H."/>
            <person name="Matsuura K."/>
            <person name="Barry K."/>
            <person name="Labutti K."/>
            <person name="Kuo R."/>
            <person name="Ohm R.A."/>
            <person name="Bhattacharya S.S."/>
            <person name="Shirouzu T."/>
            <person name="Yoshinaga Y."/>
            <person name="Martin F.M."/>
            <person name="Grigoriev I.V."/>
            <person name="Hibbett D.S."/>
        </authorList>
    </citation>
    <scope>NUCLEOTIDE SEQUENCE [LARGE SCALE GENOMIC DNA]</scope>
    <source>
        <strain evidence="1 2">HHB9708</strain>
    </source>
</reference>